<name>A0A813UVK7_9BILA</name>
<dbReference type="FunFam" id="3.90.550.50:FF:000001">
    <property type="entry name" value="Hexosyltransferase"/>
    <property type="match status" value="1"/>
</dbReference>
<dbReference type="Pfam" id="PF01762">
    <property type="entry name" value="Galactosyl_T"/>
    <property type="match status" value="1"/>
</dbReference>
<evidence type="ECO:0000313" key="12">
    <source>
        <dbReference type="EMBL" id="CAF0834511.1"/>
    </source>
</evidence>
<keyword evidence="5 11" id="KW-0812">Transmembrane</keyword>
<evidence type="ECO:0000256" key="7">
    <source>
        <dbReference type="ARBA" id="ARBA00022989"/>
    </source>
</evidence>
<dbReference type="GO" id="GO:0008194">
    <property type="term" value="F:UDP-glycosyltransferase activity"/>
    <property type="evidence" value="ECO:0007669"/>
    <property type="project" value="TreeGrafter"/>
</dbReference>
<comment type="subcellular location">
    <subcellularLocation>
        <location evidence="1 11">Golgi apparatus membrane</location>
        <topology evidence="1 11">Single-pass type II membrane protein</topology>
    </subcellularLocation>
</comment>
<dbReference type="PANTHER" id="PTHR11214:SF349">
    <property type="entry name" value="BETA-1,3-GALACTOSYLTRANSFERASE BRN"/>
    <property type="match status" value="1"/>
</dbReference>
<evidence type="ECO:0000256" key="1">
    <source>
        <dbReference type="ARBA" id="ARBA00004323"/>
    </source>
</evidence>
<keyword evidence="3 11" id="KW-0328">Glycosyltransferase</keyword>
<dbReference type="OrthoDB" id="5957813at2759"/>
<evidence type="ECO:0000256" key="8">
    <source>
        <dbReference type="ARBA" id="ARBA00023034"/>
    </source>
</evidence>
<dbReference type="GO" id="GO:0000139">
    <property type="term" value="C:Golgi membrane"/>
    <property type="evidence" value="ECO:0007669"/>
    <property type="project" value="UniProtKB-SubCell"/>
</dbReference>
<comment type="caution">
    <text evidence="12">The sequence shown here is derived from an EMBL/GenBank/DDBJ whole genome shotgun (WGS) entry which is preliminary data.</text>
</comment>
<gene>
    <name evidence="12" type="ORF">OXX778_LOCUS8134</name>
</gene>
<keyword evidence="7 11" id="KW-1133">Transmembrane helix</keyword>
<protein>
    <recommendedName>
        <fullName evidence="11">Hexosyltransferase</fullName>
        <ecNumber evidence="11">2.4.1.-</ecNumber>
    </recommendedName>
</protein>
<keyword evidence="9 11" id="KW-0472">Membrane</keyword>
<evidence type="ECO:0000313" key="13">
    <source>
        <dbReference type="Proteomes" id="UP000663879"/>
    </source>
</evidence>
<dbReference type="InterPro" id="IPR029044">
    <property type="entry name" value="Nucleotide-diphossugar_trans"/>
</dbReference>
<evidence type="ECO:0000256" key="9">
    <source>
        <dbReference type="ARBA" id="ARBA00023136"/>
    </source>
</evidence>
<dbReference type="PANTHER" id="PTHR11214">
    <property type="entry name" value="BETA-1,3-N-ACETYLGLUCOSAMINYLTRANSFERASE"/>
    <property type="match status" value="1"/>
</dbReference>
<keyword evidence="8 11" id="KW-0333">Golgi apparatus</keyword>
<accession>A0A813UVK7</accession>
<dbReference type="EMBL" id="CAJNOC010001095">
    <property type="protein sequence ID" value="CAF0834511.1"/>
    <property type="molecule type" value="Genomic_DNA"/>
</dbReference>
<keyword evidence="4" id="KW-0808">Transferase</keyword>
<dbReference type="InterPro" id="IPR002659">
    <property type="entry name" value="Glyco_trans_31"/>
</dbReference>
<keyword evidence="6 11" id="KW-0735">Signal-anchor</keyword>
<keyword evidence="10" id="KW-0325">Glycoprotein</keyword>
<evidence type="ECO:0000256" key="3">
    <source>
        <dbReference type="ARBA" id="ARBA00022676"/>
    </source>
</evidence>
<evidence type="ECO:0000256" key="2">
    <source>
        <dbReference type="ARBA" id="ARBA00008661"/>
    </source>
</evidence>
<dbReference type="Proteomes" id="UP000663879">
    <property type="component" value="Unassembled WGS sequence"/>
</dbReference>
<comment type="similarity">
    <text evidence="2 11">Belongs to the glycosyltransferase 31 family.</text>
</comment>
<keyword evidence="13" id="KW-1185">Reference proteome</keyword>
<dbReference type="GO" id="GO:0006493">
    <property type="term" value="P:protein O-linked glycosylation"/>
    <property type="evidence" value="ECO:0007669"/>
    <property type="project" value="TreeGrafter"/>
</dbReference>
<proteinExistence type="inferred from homology"/>
<dbReference type="EC" id="2.4.1.-" evidence="11"/>
<reference evidence="12" key="1">
    <citation type="submission" date="2021-02" db="EMBL/GenBank/DDBJ databases">
        <authorList>
            <person name="Nowell W R."/>
        </authorList>
    </citation>
    <scope>NUCLEOTIDE SEQUENCE</scope>
    <source>
        <strain evidence="12">Ploen Becks lab</strain>
    </source>
</reference>
<evidence type="ECO:0000256" key="5">
    <source>
        <dbReference type="ARBA" id="ARBA00022692"/>
    </source>
</evidence>
<evidence type="ECO:0000256" key="11">
    <source>
        <dbReference type="RuleBase" id="RU363063"/>
    </source>
</evidence>
<evidence type="ECO:0000256" key="4">
    <source>
        <dbReference type="ARBA" id="ARBA00022679"/>
    </source>
</evidence>
<evidence type="ECO:0000256" key="6">
    <source>
        <dbReference type="ARBA" id="ARBA00022968"/>
    </source>
</evidence>
<organism evidence="12 13">
    <name type="scientific">Brachionus calyciflorus</name>
    <dbReference type="NCBI Taxonomy" id="104777"/>
    <lineage>
        <taxon>Eukaryota</taxon>
        <taxon>Metazoa</taxon>
        <taxon>Spiralia</taxon>
        <taxon>Gnathifera</taxon>
        <taxon>Rotifera</taxon>
        <taxon>Eurotatoria</taxon>
        <taxon>Monogononta</taxon>
        <taxon>Pseudotrocha</taxon>
        <taxon>Ploima</taxon>
        <taxon>Brachionidae</taxon>
        <taxon>Brachionus</taxon>
    </lineage>
</organism>
<dbReference type="SUPFAM" id="SSF53448">
    <property type="entry name" value="Nucleotide-diphospho-sugar transferases"/>
    <property type="match status" value="1"/>
</dbReference>
<sequence>MLIKRNILKFSRFRRPARFILLILVFFLCYIFGVFTHFFEKSISEISTSGFDIRSLVPKDINDIKTVEYVDVNKLNFTYILKGDKICNKNNKINENDLLLVIIIKSKLSHFKHRSAIRKTWGQIDKSSNIRKVFLIGLPSPEENEMSEIKADLRELQKENDIYQDMVQQDFYDTYYNNTIKLIMGLRWVNYYCQNSKFYAFIDDDYFLNPKLLVNYLEKKVPESMLSNLYAGYVFGNSSPMRHLVSKWYISLKDYPYNKFPPYIAAGFFILSRESAGYFYIASKIIKIFKFDDIYMGILAQKLSIKPINLPDVYFYTPSYSVDFYANHVMASHGFSPKKLVS</sequence>
<dbReference type="AlphaFoldDB" id="A0A813UVK7"/>
<feature type="non-terminal residue" evidence="12">
    <location>
        <position position="342"/>
    </location>
</feature>
<dbReference type="Gene3D" id="3.90.550.50">
    <property type="match status" value="1"/>
</dbReference>
<feature type="transmembrane region" description="Helical" evidence="11">
    <location>
        <begin position="20"/>
        <end position="39"/>
    </location>
</feature>
<dbReference type="GO" id="GO:0016758">
    <property type="term" value="F:hexosyltransferase activity"/>
    <property type="evidence" value="ECO:0007669"/>
    <property type="project" value="InterPro"/>
</dbReference>
<evidence type="ECO:0000256" key="10">
    <source>
        <dbReference type="ARBA" id="ARBA00023180"/>
    </source>
</evidence>